<dbReference type="RefSeq" id="WP_037334407.1">
    <property type="nucleotide sequence ID" value="NZ_APNK01000003.1"/>
</dbReference>
<proteinExistence type="inferred from homology"/>
<dbReference type="EMBL" id="APNK01000003">
    <property type="protein sequence ID" value="KEZ78776.1"/>
    <property type="molecule type" value="Genomic_DNA"/>
</dbReference>
<dbReference type="PANTHER" id="PTHR32196">
    <property type="entry name" value="ABC TRANSPORTER PERMEASE PROTEIN YPHD-RELATED-RELATED"/>
    <property type="match status" value="1"/>
</dbReference>
<feature type="transmembrane region" description="Helical" evidence="7">
    <location>
        <begin position="302"/>
        <end position="323"/>
    </location>
</feature>
<feature type="transmembrane region" description="Helical" evidence="7">
    <location>
        <begin position="262"/>
        <end position="290"/>
    </location>
</feature>
<keyword evidence="9" id="KW-1185">Reference proteome</keyword>
<dbReference type="GO" id="GO:0005886">
    <property type="term" value="C:plasma membrane"/>
    <property type="evidence" value="ECO:0007669"/>
    <property type="project" value="UniProtKB-SubCell"/>
</dbReference>
<dbReference type="Pfam" id="PF02653">
    <property type="entry name" value="BPD_transp_2"/>
    <property type="match status" value="1"/>
</dbReference>
<keyword evidence="5 7" id="KW-1133">Transmembrane helix</keyword>
<evidence type="ECO:0000256" key="2">
    <source>
        <dbReference type="ARBA" id="ARBA00007942"/>
    </source>
</evidence>
<dbReference type="STRING" id="1304275.C41B8_04136"/>
<dbReference type="eggNOG" id="COG1172">
    <property type="taxonomic scope" value="Bacteria"/>
</dbReference>
<feature type="transmembrane region" description="Helical" evidence="7">
    <location>
        <begin position="82"/>
        <end position="99"/>
    </location>
</feature>
<comment type="similarity">
    <text evidence="2">Belongs to the binding-protein-dependent transport system permease family. AraH/RbsC subfamily.</text>
</comment>
<dbReference type="PANTHER" id="PTHR32196:SF72">
    <property type="entry name" value="RIBOSE IMPORT PERMEASE PROTEIN RBSC"/>
    <property type="match status" value="1"/>
</dbReference>
<feature type="transmembrane region" description="Helical" evidence="7">
    <location>
        <begin position="105"/>
        <end position="126"/>
    </location>
</feature>
<dbReference type="AlphaFoldDB" id="A0A084IPZ2"/>
<sequence>MSDTATTHAPAARDHARRERLVALVQSRLALAVLIVVTLGAGAYFPNLLAPTNIENIVTAASFLGLIVLGQSFVLIMGGLDLSVGSMLALGTVISAYTLPYGWPVALLAPAVAGALVGLIDGTLIARAKMAPFIVTLAALLGIHGIALALAKQSMDLGDAGFFGTIANGEIAGINNMIWILLIAFALGALVLNRTRYGMALFAIGGNEDAARMMGVRVERIKIATYMLSGALAGLAGALLAARLNSGLPTAGEGYELQSIAAAVVGGVLLTGGVGTLTGALSGVLLLGLIQNIINQIGTLSASYQQLASGAFLLVAVIIQSLLSHRRGGE</sequence>
<dbReference type="OrthoDB" id="8843934at2"/>
<evidence type="ECO:0000256" key="6">
    <source>
        <dbReference type="ARBA" id="ARBA00023136"/>
    </source>
</evidence>
<keyword evidence="4 7" id="KW-0812">Transmembrane</keyword>
<comment type="subcellular location">
    <subcellularLocation>
        <location evidence="1">Cell inner membrane</location>
        <topology evidence="1">Multi-pass membrane protein</topology>
    </subcellularLocation>
</comment>
<protein>
    <submittedName>
        <fullName evidence="8">Sugar ABC transporter permease</fullName>
    </submittedName>
</protein>
<evidence type="ECO:0000256" key="1">
    <source>
        <dbReference type="ARBA" id="ARBA00004429"/>
    </source>
</evidence>
<comment type="caution">
    <text evidence="8">The sequence shown here is derived from an EMBL/GenBank/DDBJ whole genome shotgun (WGS) entry which is preliminary data.</text>
</comment>
<feature type="transmembrane region" description="Helical" evidence="7">
    <location>
        <begin position="21"/>
        <end position="45"/>
    </location>
</feature>
<evidence type="ECO:0000256" key="7">
    <source>
        <dbReference type="SAM" id="Phobius"/>
    </source>
</evidence>
<feature type="transmembrane region" description="Helical" evidence="7">
    <location>
        <begin position="133"/>
        <end position="151"/>
    </location>
</feature>
<evidence type="ECO:0000256" key="4">
    <source>
        <dbReference type="ARBA" id="ARBA00022692"/>
    </source>
</evidence>
<dbReference type="CDD" id="cd06579">
    <property type="entry name" value="TM_PBP1_transp_AraH_like"/>
    <property type="match status" value="1"/>
</dbReference>
<accession>A0A084IPZ2</accession>
<feature type="transmembrane region" description="Helical" evidence="7">
    <location>
        <begin position="171"/>
        <end position="192"/>
    </location>
</feature>
<keyword evidence="3" id="KW-1003">Cell membrane</keyword>
<dbReference type="GO" id="GO:0022857">
    <property type="term" value="F:transmembrane transporter activity"/>
    <property type="evidence" value="ECO:0007669"/>
    <property type="project" value="InterPro"/>
</dbReference>
<reference evidence="8 9" key="1">
    <citation type="submission" date="2013-03" db="EMBL/GenBank/DDBJ databases">
        <title>Salinisphaera hydrothermalis C41B8 Genome Sequencing.</title>
        <authorList>
            <person name="Li C."/>
            <person name="Lai Q."/>
            <person name="Shao Z."/>
        </authorList>
    </citation>
    <scope>NUCLEOTIDE SEQUENCE [LARGE SCALE GENOMIC DNA]</scope>
    <source>
        <strain evidence="8 9">C41B8</strain>
    </source>
</reference>
<evidence type="ECO:0000313" key="9">
    <source>
        <dbReference type="Proteomes" id="UP000028302"/>
    </source>
</evidence>
<evidence type="ECO:0000313" key="8">
    <source>
        <dbReference type="EMBL" id="KEZ78776.1"/>
    </source>
</evidence>
<name>A0A084IPZ2_SALHC</name>
<dbReference type="Proteomes" id="UP000028302">
    <property type="component" value="Unassembled WGS sequence"/>
</dbReference>
<evidence type="ECO:0000256" key="5">
    <source>
        <dbReference type="ARBA" id="ARBA00022989"/>
    </source>
</evidence>
<keyword evidence="6 7" id="KW-0472">Membrane</keyword>
<gene>
    <name evidence="8" type="ORF">C41B8_04136</name>
</gene>
<feature type="transmembrane region" description="Helical" evidence="7">
    <location>
        <begin position="57"/>
        <end position="75"/>
    </location>
</feature>
<feature type="transmembrane region" description="Helical" evidence="7">
    <location>
        <begin position="223"/>
        <end position="242"/>
    </location>
</feature>
<evidence type="ECO:0000256" key="3">
    <source>
        <dbReference type="ARBA" id="ARBA00022475"/>
    </source>
</evidence>
<organism evidence="8 9">
    <name type="scientific">Salinisphaera hydrothermalis (strain C41B8)</name>
    <dbReference type="NCBI Taxonomy" id="1304275"/>
    <lineage>
        <taxon>Bacteria</taxon>
        <taxon>Pseudomonadati</taxon>
        <taxon>Pseudomonadota</taxon>
        <taxon>Gammaproteobacteria</taxon>
        <taxon>Salinisphaerales</taxon>
        <taxon>Salinisphaeraceae</taxon>
        <taxon>Salinisphaera</taxon>
    </lineage>
</organism>
<dbReference type="InterPro" id="IPR001851">
    <property type="entry name" value="ABC_transp_permease"/>
</dbReference>